<sequence length="697" mass="77015">MSDKPPPAAATGPKHDTSDLSYASVMLFWRIVTGIFFREIRTRGSFNIPKDGPIIFVGAPHNNQFLDMLLGLEAYKESGRRVRFLVAASSMQRAFIGFWARLINSIPVARAADSIKPGTGRIRLDTNDPCLVIGEGTRFLTEFKPRMQIMLPKSLNSVAAEVAEVISDTELKIKKEFGTDSGKITDQVREATESQGLEFRKLPFIDQQDMYRNVYDALKQGGSIGIFPEGGSHDRTDLLPLKAGVSIMALGAMANDPKLRVRVVPVGLSYFHAHKFRSRAVVEFGRALDVPAELVEMFKQGGPQKREAVSKFLDLIFNALKTVTVRAPDYDTLMLIQAARRLYKTPGQHLTLGQVVELNRRLLEGYEHFKDEPQVQNLRKEVLKYNRLVRDMGLRDHQVPRAERAGWKTLALLTYRVGLLAVWSIFALPGVVLNGPIFILASIISRRKAKEALAASRVKIAARDVLATWKVIISVGVAPVLYLLYAIIGTLLAIRANVPMKWRLITPVMVLFGVPAMSYAALKFGEAGMDVLKSLPPLIAALIPGHQKSLDKLKAMRLKLSNEVSDLINHFGPALYPDFNEWRILVPSASVPPSSGTPGLWRRKSGTGAVDAQGLGLTHPMTWLDERIFGFRAAATAPNSDDEDSGDYDNVIGFIPGLSSLLQPLAGSTSRSRNSSYADLQRLRMSGHGHEGSHEKH</sequence>
<dbReference type="EMBL" id="JAWWNJ010000049">
    <property type="protein sequence ID" value="KAK7016917.1"/>
    <property type="molecule type" value="Genomic_DNA"/>
</dbReference>
<comment type="caution">
    <text evidence="3">The sequence shown here is derived from an EMBL/GenBank/DDBJ whole genome shotgun (WGS) entry which is preliminary data.</text>
</comment>
<keyword evidence="3" id="KW-0808">Transferase</keyword>
<evidence type="ECO:0000313" key="4">
    <source>
        <dbReference type="EMBL" id="KAK7016917.1"/>
    </source>
</evidence>
<protein>
    <submittedName>
        <fullName evidence="3">Kinase domain-containing protein</fullName>
    </submittedName>
</protein>
<feature type="transmembrane region" description="Helical" evidence="1">
    <location>
        <begin position="504"/>
        <end position="522"/>
    </location>
</feature>
<dbReference type="SUPFAM" id="SSF69593">
    <property type="entry name" value="Glycerol-3-phosphate (1)-acyltransferase"/>
    <property type="match status" value="1"/>
</dbReference>
<dbReference type="EMBL" id="JAWWNJ010000049">
    <property type="protein sequence ID" value="KAK7016912.1"/>
    <property type="molecule type" value="Genomic_DNA"/>
</dbReference>
<evidence type="ECO:0000313" key="3">
    <source>
        <dbReference type="EMBL" id="KAK7016912.1"/>
    </source>
</evidence>
<dbReference type="InterPro" id="IPR002123">
    <property type="entry name" value="Plipid/glycerol_acylTrfase"/>
</dbReference>
<reference evidence="3 5" key="1">
    <citation type="journal article" date="2024" name="J Genomics">
        <title>Draft genome sequencing and assembly of Favolaschia claudopus CIRM-BRFM 2984 isolated from oak limbs.</title>
        <authorList>
            <person name="Navarro D."/>
            <person name="Drula E."/>
            <person name="Chaduli D."/>
            <person name="Cazenave R."/>
            <person name="Ahrendt S."/>
            <person name="Wang J."/>
            <person name="Lipzen A."/>
            <person name="Daum C."/>
            <person name="Barry K."/>
            <person name="Grigoriev I.V."/>
            <person name="Favel A."/>
            <person name="Rosso M.N."/>
            <person name="Martin F."/>
        </authorList>
    </citation>
    <scope>NUCLEOTIDE SEQUENCE [LARGE SCALE GENOMIC DNA]</scope>
    <source>
        <strain evidence="3 5">CIRM-BRFM 2984</strain>
    </source>
</reference>
<dbReference type="PANTHER" id="PTHR31605">
    <property type="entry name" value="GLYCEROL-3-PHOSPHATE O-ACYLTRANSFERASE 1"/>
    <property type="match status" value="1"/>
</dbReference>
<evidence type="ECO:0000256" key="1">
    <source>
        <dbReference type="SAM" id="Phobius"/>
    </source>
</evidence>
<feature type="domain" description="Phospholipid/glycerol acyltransferase" evidence="2">
    <location>
        <begin position="208"/>
        <end position="268"/>
    </location>
</feature>
<keyword evidence="5" id="KW-1185">Reference proteome</keyword>
<organism evidence="3 5">
    <name type="scientific">Favolaschia claudopus</name>
    <dbReference type="NCBI Taxonomy" id="2862362"/>
    <lineage>
        <taxon>Eukaryota</taxon>
        <taxon>Fungi</taxon>
        <taxon>Dikarya</taxon>
        <taxon>Basidiomycota</taxon>
        <taxon>Agaricomycotina</taxon>
        <taxon>Agaricomycetes</taxon>
        <taxon>Agaricomycetidae</taxon>
        <taxon>Agaricales</taxon>
        <taxon>Marasmiineae</taxon>
        <taxon>Mycenaceae</taxon>
        <taxon>Favolaschia</taxon>
    </lineage>
</organism>
<evidence type="ECO:0000313" key="5">
    <source>
        <dbReference type="Proteomes" id="UP001362999"/>
    </source>
</evidence>
<proteinExistence type="predicted"/>
<keyword evidence="3" id="KW-0418">Kinase</keyword>
<dbReference type="AlphaFoldDB" id="A0AAW0ATL9"/>
<feature type="transmembrane region" description="Helical" evidence="1">
    <location>
        <begin position="465"/>
        <end position="492"/>
    </location>
</feature>
<dbReference type="GO" id="GO:0016301">
    <property type="term" value="F:kinase activity"/>
    <property type="evidence" value="ECO:0007669"/>
    <property type="project" value="UniProtKB-KW"/>
</dbReference>
<dbReference type="Proteomes" id="UP001362999">
    <property type="component" value="Unassembled WGS sequence"/>
</dbReference>
<accession>A0AAW0ATL9</accession>
<dbReference type="InterPro" id="IPR052744">
    <property type="entry name" value="GPAT/DAPAT"/>
</dbReference>
<dbReference type="Pfam" id="PF01553">
    <property type="entry name" value="Acyltransferase"/>
    <property type="match status" value="1"/>
</dbReference>
<dbReference type="GO" id="GO:0004366">
    <property type="term" value="F:glycerol-3-phosphate O-acyltransferase activity"/>
    <property type="evidence" value="ECO:0007669"/>
    <property type="project" value="TreeGrafter"/>
</dbReference>
<keyword evidence="1" id="KW-1133">Transmembrane helix</keyword>
<name>A0AAW0ATL9_9AGAR</name>
<dbReference type="GO" id="GO:0008654">
    <property type="term" value="P:phospholipid biosynthetic process"/>
    <property type="evidence" value="ECO:0007669"/>
    <property type="project" value="TreeGrafter"/>
</dbReference>
<keyword evidence="1" id="KW-0472">Membrane</keyword>
<gene>
    <name evidence="3" type="ORF">R3P38DRAFT_2988341</name>
    <name evidence="4" type="ORF">R3P38DRAFT_2988381</name>
</gene>
<feature type="transmembrane region" description="Helical" evidence="1">
    <location>
        <begin position="420"/>
        <end position="444"/>
    </location>
</feature>
<dbReference type="PANTHER" id="PTHR31605:SF0">
    <property type="entry name" value="GLYCEROL-3-PHOSPHATE O-ACYLTRANSFERASE 1"/>
    <property type="match status" value="1"/>
</dbReference>
<evidence type="ECO:0000259" key="2">
    <source>
        <dbReference type="Pfam" id="PF01553"/>
    </source>
</evidence>
<keyword evidence="1" id="KW-0812">Transmembrane</keyword>
<dbReference type="GO" id="GO:0016287">
    <property type="term" value="F:glycerone-phosphate O-acyltransferase activity"/>
    <property type="evidence" value="ECO:0007669"/>
    <property type="project" value="TreeGrafter"/>
</dbReference>